<proteinExistence type="predicted"/>
<keyword evidence="3" id="KW-1185">Reference proteome</keyword>
<feature type="transmembrane region" description="Helical" evidence="1">
    <location>
        <begin position="356"/>
        <end position="378"/>
    </location>
</feature>
<keyword evidence="1" id="KW-0812">Transmembrane</keyword>
<protein>
    <submittedName>
        <fullName evidence="2">Uncharacterized protein</fullName>
    </submittedName>
</protein>
<gene>
    <name evidence="2" type="ORF">SE17_22905</name>
</gene>
<dbReference type="EMBL" id="LJCR01001050">
    <property type="protein sequence ID" value="KPV51141.1"/>
    <property type="molecule type" value="Genomic_DNA"/>
</dbReference>
<reference evidence="2 3" key="1">
    <citation type="submission" date="2015-09" db="EMBL/GenBank/DDBJ databases">
        <title>Draft genome sequence of Kouleothrix aurantiaca JCM 19913.</title>
        <authorList>
            <person name="Hemp J."/>
        </authorList>
    </citation>
    <scope>NUCLEOTIDE SEQUENCE [LARGE SCALE GENOMIC DNA]</scope>
    <source>
        <strain evidence="2 3">COM-B</strain>
    </source>
</reference>
<keyword evidence="1" id="KW-0472">Membrane</keyword>
<name>A0A0N8PRX5_9CHLR</name>
<organism evidence="2 3">
    <name type="scientific">Kouleothrix aurantiaca</name>
    <dbReference type="NCBI Taxonomy" id="186479"/>
    <lineage>
        <taxon>Bacteria</taxon>
        <taxon>Bacillati</taxon>
        <taxon>Chloroflexota</taxon>
        <taxon>Chloroflexia</taxon>
        <taxon>Chloroflexales</taxon>
        <taxon>Roseiflexineae</taxon>
        <taxon>Roseiflexaceae</taxon>
        <taxon>Kouleothrix</taxon>
    </lineage>
</organism>
<keyword evidence="1" id="KW-1133">Transmembrane helix</keyword>
<comment type="caution">
    <text evidence="2">The sequence shown here is derived from an EMBL/GenBank/DDBJ whole genome shotgun (WGS) entry which is preliminary data.</text>
</comment>
<feature type="non-terminal residue" evidence="2">
    <location>
        <position position="1"/>
    </location>
</feature>
<evidence type="ECO:0000256" key="1">
    <source>
        <dbReference type="SAM" id="Phobius"/>
    </source>
</evidence>
<accession>A0A0N8PRX5</accession>
<sequence>GICRGQSLELQIWVTWCALPDVSILRNAAGNILIRSERFDTLLVEYFNLQRVLHNPGFTGDTKALAQSAVAKWFAEFLLGLRQPQLALYSFERHRAYEQPFPNHTFRDEALASVPELEKAALQCFCLAHEIAHIIYPPRNGMDLDFVCDGMSLRTHLTWEIRQMGLDPDVQEAMVAEMAEQMDFDLLVAEIDADVSALGTIASFLPKVFDVSRAEAMRAALTALQAQSFLNGCKNSCRLLQRHIRAGLDREDFTRLDWIEGQYVVARTRVALRRAGLLLYMWDKEDGLTREPDEYRVEVDAMFTDVQDFLMVVSQAAFDETERLYKAAESVRIDQSTEALDREIARVLTDSDERMALFYILVAMGYPGGILLDLGGLLRGLARINTA</sequence>
<evidence type="ECO:0000313" key="3">
    <source>
        <dbReference type="Proteomes" id="UP000050509"/>
    </source>
</evidence>
<evidence type="ECO:0000313" key="2">
    <source>
        <dbReference type="EMBL" id="KPV51141.1"/>
    </source>
</evidence>
<dbReference type="Proteomes" id="UP000050509">
    <property type="component" value="Unassembled WGS sequence"/>
</dbReference>
<dbReference type="AlphaFoldDB" id="A0A0N8PRX5"/>